<dbReference type="EMBL" id="JAQIZZ010000008">
    <property type="protein sequence ID" value="KAJ5524071.1"/>
    <property type="molecule type" value="Genomic_DNA"/>
</dbReference>
<dbReference type="AlphaFoldDB" id="A0AAD6CIW1"/>
<sequence length="222" mass="23938">MPVSSGAAGKPDKSNMSSRLLTMKFMQRAAATAASKEAQSPASDESPHTPKRQRKSMEHQSPSTPQADLDAIAAAIAAEEQKRQEVIARQAAEAGETHWVLDVPAANSPPPQPQSYVMATESLDVDDDISFGGRRGFGNFKRKVPAQTEEEKIAEQLEQLSPDDPRRAQAEKAMADLKRAKAQDARAPRLSEITSISGAGGRPQLMGAPSSSKKKKKRKSDH</sequence>
<reference evidence="2 3" key="1">
    <citation type="journal article" date="2023" name="IMA Fungus">
        <title>Comparative genomic study of the Penicillium genus elucidates a diverse pangenome and 15 lateral gene transfer events.</title>
        <authorList>
            <person name="Petersen C."/>
            <person name="Sorensen T."/>
            <person name="Nielsen M.R."/>
            <person name="Sondergaard T.E."/>
            <person name="Sorensen J.L."/>
            <person name="Fitzpatrick D.A."/>
            <person name="Frisvad J.C."/>
            <person name="Nielsen K.L."/>
        </authorList>
    </citation>
    <scope>NUCLEOTIDE SEQUENCE [LARGE SCALE GENOMIC DNA]</scope>
    <source>
        <strain evidence="2 3">IBT 35679</strain>
    </source>
</reference>
<feature type="compositionally biased region" description="Basic residues" evidence="1">
    <location>
        <begin position="212"/>
        <end position="222"/>
    </location>
</feature>
<feature type="compositionally biased region" description="Low complexity" evidence="1">
    <location>
        <begin position="29"/>
        <end position="42"/>
    </location>
</feature>
<name>A0AAD6CIW1_9EURO</name>
<evidence type="ECO:0000313" key="2">
    <source>
        <dbReference type="EMBL" id="KAJ5524071.1"/>
    </source>
</evidence>
<keyword evidence="3" id="KW-1185">Reference proteome</keyword>
<feature type="region of interest" description="Disordered" evidence="1">
    <location>
        <begin position="156"/>
        <end position="222"/>
    </location>
</feature>
<organism evidence="2 3">
    <name type="scientific">Penicillium frequentans</name>
    <dbReference type="NCBI Taxonomy" id="3151616"/>
    <lineage>
        <taxon>Eukaryota</taxon>
        <taxon>Fungi</taxon>
        <taxon>Dikarya</taxon>
        <taxon>Ascomycota</taxon>
        <taxon>Pezizomycotina</taxon>
        <taxon>Eurotiomycetes</taxon>
        <taxon>Eurotiomycetidae</taxon>
        <taxon>Eurotiales</taxon>
        <taxon>Aspergillaceae</taxon>
        <taxon>Penicillium</taxon>
    </lineage>
</organism>
<accession>A0AAD6CIW1</accession>
<evidence type="ECO:0000256" key="1">
    <source>
        <dbReference type="SAM" id="MobiDB-lite"/>
    </source>
</evidence>
<gene>
    <name evidence="2" type="ORF">N7494_010721</name>
</gene>
<feature type="region of interest" description="Disordered" evidence="1">
    <location>
        <begin position="1"/>
        <end position="72"/>
    </location>
</feature>
<evidence type="ECO:0000313" key="3">
    <source>
        <dbReference type="Proteomes" id="UP001220324"/>
    </source>
</evidence>
<comment type="caution">
    <text evidence="2">The sequence shown here is derived from an EMBL/GenBank/DDBJ whole genome shotgun (WGS) entry which is preliminary data.</text>
</comment>
<feature type="compositionally biased region" description="Basic and acidic residues" evidence="1">
    <location>
        <begin position="163"/>
        <end position="189"/>
    </location>
</feature>
<dbReference type="Proteomes" id="UP001220324">
    <property type="component" value="Unassembled WGS sequence"/>
</dbReference>
<proteinExistence type="predicted"/>
<protein>
    <submittedName>
        <fullName evidence="2">Uncharacterized protein</fullName>
    </submittedName>
</protein>